<evidence type="ECO:0000313" key="2">
    <source>
        <dbReference type="EMBL" id="CDJ53818.1"/>
    </source>
</evidence>
<gene>
    <name evidence="2" type="ORF">EBH_0008780</name>
</gene>
<sequence>MLRRDWGETDVPLSAAGLLQCSAAAAQLASLLAAIRELEAADKIQSATSPAAAASAAAAAAAGTETAAAAANKPLLQPFCVDAFFVSPLTRALQTAANTFHNADPSWQCAAAAAAAAAPAAAGAAGGPEAAAAAAAAAAASGSSNVRWLVSSLLREKISTKGDIGRERGELLLQLAELYRHRKALGGCCFDFSLLQPQEMWWVPHTEEELQQQLLLLQQEQQQRQRQLQHQRQQQQEQQQRSGSSSCADSPASPAAAAAAAAAAGGCASDTASTAASEGGACETNECVLSLGEGGGRPRCCLTAAGAAARKTLERAEAAAREPKAVQRRLLQWESESGRLPLYRTVPSESNRVLELRAKILLHILCKSEGMYTAFLITHSLFLKALTGGSSKFRNAEIRLFSLICDENPRLVPL</sequence>
<reference evidence="2" key="2">
    <citation type="submission" date="2013-10" db="EMBL/GenBank/DDBJ databases">
        <authorList>
            <person name="Aslett M."/>
        </authorList>
    </citation>
    <scope>NUCLEOTIDE SEQUENCE [LARGE SCALE GENOMIC DNA]</scope>
    <source>
        <strain evidence="2">Houghton</strain>
    </source>
</reference>
<protein>
    <submittedName>
        <fullName evidence="2">Uncharacterized protein</fullName>
    </submittedName>
</protein>
<dbReference type="OrthoDB" id="333438at2759"/>
<dbReference type="SUPFAM" id="SSF53254">
    <property type="entry name" value="Phosphoglycerate mutase-like"/>
    <property type="match status" value="1"/>
</dbReference>
<keyword evidence="3" id="KW-1185">Reference proteome</keyword>
<proteinExistence type="predicted"/>
<dbReference type="VEuPathDB" id="ToxoDB:EBH_0008780"/>
<dbReference type="AlphaFoldDB" id="U6LX24"/>
<evidence type="ECO:0000313" key="3">
    <source>
        <dbReference type="Proteomes" id="UP000030750"/>
    </source>
</evidence>
<dbReference type="Proteomes" id="UP000030750">
    <property type="component" value="Unassembled WGS sequence"/>
</dbReference>
<dbReference type="Gene3D" id="3.40.50.1240">
    <property type="entry name" value="Phosphoglycerate mutase-like"/>
    <property type="match status" value="1"/>
</dbReference>
<name>U6LX24_9EIME</name>
<reference evidence="2" key="1">
    <citation type="submission" date="2013-10" db="EMBL/GenBank/DDBJ databases">
        <title>Genomic analysis of the causative agents of coccidiosis in chickens.</title>
        <authorList>
            <person name="Reid A.J."/>
            <person name="Blake D."/>
            <person name="Billington K."/>
            <person name="Browne H."/>
            <person name="Dunn M."/>
            <person name="Hung S."/>
            <person name="Kawahara F."/>
            <person name="Miranda-Saavedra D."/>
            <person name="Mourier T."/>
            <person name="Nagra H."/>
            <person name="Otto T.D."/>
            <person name="Rawlings N."/>
            <person name="Sanchez A."/>
            <person name="Sanders M."/>
            <person name="Subramaniam C."/>
            <person name="Tay Y."/>
            <person name="Dear P."/>
            <person name="Doerig C."/>
            <person name="Gruber A."/>
            <person name="Parkinson J."/>
            <person name="Shirley M."/>
            <person name="Wan K.L."/>
            <person name="Berriman M."/>
            <person name="Tomley F."/>
            <person name="Pain A."/>
        </authorList>
    </citation>
    <scope>NUCLEOTIDE SEQUENCE [LARGE SCALE GENOMIC DNA]</scope>
    <source>
        <strain evidence="2">Houghton</strain>
    </source>
</reference>
<dbReference type="EMBL" id="HG713416">
    <property type="protein sequence ID" value="CDJ53818.1"/>
    <property type="molecule type" value="Genomic_DNA"/>
</dbReference>
<dbReference type="InterPro" id="IPR029033">
    <property type="entry name" value="His_PPase_superfam"/>
</dbReference>
<feature type="region of interest" description="Disordered" evidence="1">
    <location>
        <begin position="227"/>
        <end position="252"/>
    </location>
</feature>
<accession>U6LX24</accession>
<organism evidence="2 3">
    <name type="scientific">Eimeria brunetti</name>
    <dbReference type="NCBI Taxonomy" id="51314"/>
    <lineage>
        <taxon>Eukaryota</taxon>
        <taxon>Sar</taxon>
        <taxon>Alveolata</taxon>
        <taxon>Apicomplexa</taxon>
        <taxon>Conoidasida</taxon>
        <taxon>Coccidia</taxon>
        <taxon>Eucoccidiorida</taxon>
        <taxon>Eimeriorina</taxon>
        <taxon>Eimeriidae</taxon>
        <taxon>Eimeria</taxon>
    </lineage>
</organism>
<evidence type="ECO:0000256" key="1">
    <source>
        <dbReference type="SAM" id="MobiDB-lite"/>
    </source>
</evidence>